<evidence type="ECO:0000256" key="2">
    <source>
        <dbReference type="SAM" id="SignalP"/>
    </source>
</evidence>
<feature type="compositionally biased region" description="Polar residues" evidence="1">
    <location>
        <begin position="94"/>
        <end position="104"/>
    </location>
</feature>
<evidence type="ECO:0000313" key="4">
    <source>
        <dbReference type="Proteomes" id="UP001151582"/>
    </source>
</evidence>
<protein>
    <submittedName>
        <fullName evidence="3">Uncharacterized protein</fullName>
    </submittedName>
</protein>
<name>A0A9W8B9P6_9FUNG</name>
<keyword evidence="4" id="KW-1185">Reference proteome</keyword>
<gene>
    <name evidence="3" type="ORF">H4R34_000811</name>
</gene>
<feature type="signal peptide" evidence="2">
    <location>
        <begin position="1"/>
        <end position="23"/>
    </location>
</feature>
<accession>A0A9W8B9P6</accession>
<evidence type="ECO:0000313" key="3">
    <source>
        <dbReference type="EMBL" id="KAJ1984205.1"/>
    </source>
</evidence>
<feature type="chain" id="PRO_5040814272" evidence="2">
    <location>
        <begin position="24"/>
        <end position="329"/>
    </location>
</feature>
<dbReference type="AlphaFoldDB" id="A0A9W8B9P6"/>
<keyword evidence="2" id="KW-0732">Signal</keyword>
<evidence type="ECO:0000256" key="1">
    <source>
        <dbReference type="SAM" id="MobiDB-lite"/>
    </source>
</evidence>
<dbReference type="Proteomes" id="UP001151582">
    <property type="component" value="Unassembled WGS sequence"/>
</dbReference>
<dbReference type="EMBL" id="JANBQB010000027">
    <property type="protein sequence ID" value="KAJ1984205.1"/>
    <property type="molecule type" value="Genomic_DNA"/>
</dbReference>
<organism evidence="3 4">
    <name type="scientific">Dimargaris verticillata</name>
    <dbReference type="NCBI Taxonomy" id="2761393"/>
    <lineage>
        <taxon>Eukaryota</taxon>
        <taxon>Fungi</taxon>
        <taxon>Fungi incertae sedis</taxon>
        <taxon>Zoopagomycota</taxon>
        <taxon>Kickxellomycotina</taxon>
        <taxon>Dimargaritomycetes</taxon>
        <taxon>Dimargaritales</taxon>
        <taxon>Dimargaritaceae</taxon>
        <taxon>Dimargaris</taxon>
    </lineage>
</organism>
<sequence>MKAVFICTLVGILFASGPLVVTAADANQGAAGSPVNWENDFAGYYGSFFVDTDDESTNSVVTTPARPRQNSVHRKPQLASDIEEPSAGKDDENGNVTNLNQLMPPTTQQPYVEAHDKQPSFYRESAPAVMNGFSVNTKPPVQGLATGDASGGVLPTMGTDSTPLGYAVASDSPTSGRRKTWLSSVKNKAKHAFGLTAKQSVYRVLNVAAVRALRNKPPSYDATMFFPNNEILYGVNVLPDQASTARRPYFSDMYFQFIPYATQDEANKAIGNHQAWGFFTLSKDGSGSDTDQLWLNAFVSQRAMSFSMANTILGNDVRKDTWVGKSYFL</sequence>
<dbReference type="OrthoDB" id="10432711at2759"/>
<feature type="region of interest" description="Disordered" evidence="1">
    <location>
        <begin position="55"/>
        <end position="104"/>
    </location>
</feature>
<reference evidence="3" key="1">
    <citation type="submission" date="2022-07" db="EMBL/GenBank/DDBJ databases">
        <title>Phylogenomic reconstructions and comparative analyses of Kickxellomycotina fungi.</title>
        <authorList>
            <person name="Reynolds N.K."/>
            <person name="Stajich J.E."/>
            <person name="Barry K."/>
            <person name="Grigoriev I.V."/>
            <person name="Crous P."/>
            <person name="Smith M.E."/>
        </authorList>
    </citation>
    <scope>NUCLEOTIDE SEQUENCE</scope>
    <source>
        <strain evidence="3">RSA 567</strain>
    </source>
</reference>
<comment type="caution">
    <text evidence="3">The sequence shown here is derived from an EMBL/GenBank/DDBJ whole genome shotgun (WGS) entry which is preliminary data.</text>
</comment>
<proteinExistence type="predicted"/>